<organism evidence="2 3">
    <name type="scientific">Solitalea canadensis (strain ATCC 29591 / DSM 3403 / JCM 21819 / LMG 8368 / NBRC 15130 / NCIMB 12057 / USAM 9D)</name>
    <name type="common">Flexibacter canadensis</name>
    <dbReference type="NCBI Taxonomy" id="929556"/>
    <lineage>
        <taxon>Bacteria</taxon>
        <taxon>Pseudomonadati</taxon>
        <taxon>Bacteroidota</taxon>
        <taxon>Sphingobacteriia</taxon>
        <taxon>Sphingobacteriales</taxon>
        <taxon>Sphingobacteriaceae</taxon>
        <taxon>Solitalea</taxon>
    </lineage>
</organism>
<dbReference type="EMBL" id="CP003349">
    <property type="protein sequence ID" value="AFD08309.1"/>
    <property type="molecule type" value="Genomic_DNA"/>
</dbReference>
<dbReference type="HOGENOM" id="CLU_137927_7_0_10"/>
<sequence>MIMQKQTDDKRKALLRSYARYSGMGFQMIGVIGAFAFAGVKLDEKMAAQTPWFTILGCLSGIAISFYLVIKQLKE</sequence>
<protein>
    <recommendedName>
        <fullName evidence="4">F0F1-ATPase subunit (ATPase_gene1)</fullName>
    </recommendedName>
</protein>
<keyword evidence="1" id="KW-0812">Transmembrane</keyword>
<evidence type="ECO:0000313" key="2">
    <source>
        <dbReference type="EMBL" id="AFD08309.1"/>
    </source>
</evidence>
<evidence type="ECO:0000313" key="3">
    <source>
        <dbReference type="Proteomes" id="UP000007590"/>
    </source>
</evidence>
<feature type="transmembrane region" description="Helical" evidence="1">
    <location>
        <begin position="52"/>
        <end position="70"/>
    </location>
</feature>
<dbReference type="KEGG" id="scn:Solca_3299"/>
<proteinExistence type="predicted"/>
<dbReference type="AlphaFoldDB" id="H8KWY0"/>
<reference evidence="2" key="1">
    <citation type="submission" date="2012-02" db="EMBL/GenBank/DDBJ databases">
        <title>The complete genome of Solitalea canadensis DSM 3403.</title>
        <authorList>
            <consortium name="US DOE Joint Genome Institute (JGI-PGF)"/>
            <person name="Lucas S."/>
            <person name="Copeland A."/>
            <person name="Lapidus A."/>
            <person name="Glavina del Rio T."/>
            <person name="Dalin E."/>
            <person name="Tice H."/>
            <person name="Bruce D."/>
            <person name="Goodwin L."/>
            <person name="Pitluck S."/>
            <person name="Peters L."/>
            <person name="Ovchinnikova G."/>
            <person name="Lu M."/>
            <person name="Kyrpides N."/>
            <person name="Mavromatis K."/>
            <person name="Ivanova N."/>
            <person name="Brettin T."/>
            <person name="Detter J.C."/>
            <person name="Han C."/>
            <person name="Larimer F."/>
            <person name="Land M."/>
            <person name="Hauser L."/>
            <person name="Markowitz V."/>
            <person name="Cheng J.-F."/>
            <person name="Hugenholtz P."/>
            <person name="Woyke T."/>
            <person name="Wu D."/>
            <person name="Spring S."/>
            <person name="Schroeder M."/>
            <person name="Kopitz M."/>
            <person name="Brambilla E."/>
            <person name="Klenk H.-P."/>
            <person name="Eisen J.A."/>
        </authorList>
    </citation>
    <scope>NUCLEOTIDE SEQUENCE</scope>
    <source>
        <strain evidence="2">DSM 3403</strain>
    </source>
</reference>
<name>H8KWY0_SOLCM</name>
<dbReference type="OrthoDB" id="9798708at2"/>
<feature type="transmembrane region" description="Helical" evidence="1">
    <location>
        <begin position="21"/>
        <end position="40"/>
    </location>
</feature>
<keyword evidence="1" id="KW-0472">Membrane</keyword>
<dbReference type="Pfam" id="PF09527">
    <property type="entry name" value="ATPase_gene1"/>
    <property type="match status" value="1"/>
</dbReference>
<keyword evidence="1" id="KW-1133">Transmembrane helix</keyword>
<keyword evidence="3" id="KW-1185">Reference proteome</keyword>
<dbReference type="InterPro" id="IPR032820">
    <property type="entry name" value="ATPase_put"/>
</dbReference>
<dbReference type="STRING" id="929556.Solca_3299"/>
<dbReference type="eggNOG" id="ENOG50339RB">
    <property type="taxonomic scope" value="Bacteria"/>
</dbReference>
<evidence type="ECO:0000256" key="1">
    <source>
        <dbReference type="SAM" id="Phobius"/>
    </source>
</evidence>
<dbReference type="Proteomes" id="UP000007590">
    <property type="component" value="Chromosome"/>
</dbReference>
<gene>
    <name evidence="2" type="ordered locus">Solca_3299</name>
</gene>
<evidence type="ECO:0008006" key="4">
    <source>
        <dbReference type="Google" id="ProtNLM"/>
    </source>
</evidence>
<accession>H8KWY0</accession>